<dbReference type="PROSITE" id="PS00154">
    <property type="entry name" value="ATPASE_E1_E2"/>
    <property type="match status" value="1"/>
</dbReference>
<dbReference type="Gene3D" id="3.40.1110.10">
    <property type="entry name" value="Calcium-transporting ATPase, cytoplasmic domain N"/>
    <property type="match status" value="1"/>
</dbReference>
<evidence type="ECO:0000256" key="8">
    <source>
        <dbReference type="ARBA" id="ARBA00022967"/>
    </source>
</evidence>
<accession>A0A6B2LXW5</accession>
<gene>
    <name evidence="15" type="ORF">G0Q06_00165</name>
</gene>
<feature type="transmembrane region" description="Helical" evidence="12">
    <location>
        <begin position="765"/>
        <end position="786"/>
    </location>
</feature>
<protein>
    <submittedName>
        <fullName evidence="15">HAD-IC family P-type ATPase</fullName>
    </submittedName>
</protein>
<dbReference type="Gene3D" id="3.30.70.100">
    <property type="match status" value="1"/>
</dbReference>
<evidence type="ECO:0000256" key="4">
    <source>
        <dbReference type="ARBA" id="ARBA00022553"/>
    </source>
</evidence>
<dbReference type="Gene3D" id="3.40.50.1000">
    <property type="entry name" value="HAD superfamily/HAD-like"/>
    <property type="match status" value="2"/>
</dbReference>
<reference evidence="15 16" key="1">
    <citation type="submission" date="2020-02" db="EMBL/GenBank/DDBJ databases">
        <title>Albibacoteraceae fam. nov., the first described family within the subdivision 4 Verrucomicrobia.</title>
        <authorList>
            <person name="Xi F."/>
        </authorList>
    </citation>
    <scope>NUCLEOTIDE SEQUENCE [LARGE SCALE GENOMIC DNA]</scope>
    <source>
        <strain evidence="15 16">CK1056</strain>
    </source>
</reference>
<keyword evidence="8" id="KW-1278">Translocase</keyword>
<keyword evidence="6" id="KW-0479">Metal-binding</keyword>
<dbReference type="SUPFAM" id="SSF56784">
    <property type="entry name" value="HAD-like"/>
    <property type="match status" value="1"/>
</dbReference>
<evidence type="ECO:0000256" key="12">
    <source>
        <dbReference type="SAM" id="Phobius"/>
    </source>
</evidence>
<evidence type="ECO:0000259" key="14">
    <source>
        <dbReference type="Pfam" id="PF12156"/>
    </source>
</evidence>
<dbReference type="InterPro" id="IPR059000">
    <property type="entry name" value="ATPase_P-type_domA"/>
</dbReference>
<dbReference type="InterPro" id="IPR001757">
    <property type="entry name" value="P_typ_ATPase"/>
</dbReference>
<dbReference type="Pfam" id="PF00702">
    <property type="entry name" value="Hydrolase"/>
    <property type="match status" value="1"/>
</dbReference>
<evidence type="ECO:0000313" key="15">
    <source>
        <dbReference type="EMBL" id="NDV60859.1"/>
    </source>
</evidence>
<feature type="domain" description="Putative metal-binding" evidence="14">
    <location>
        <begin position="8"/>
        <end position="58"/>
    </location>
</feature>
<proteinExistence type="predicted"/>
<keyword evidence="10" id="KW-0406">Ion transport</keyword>
<feature type="transmembrane region" description="Helical" evidence="12">
    <location>
        <begin position="195"/>
        <end position="219"/>
    </location>
</feature>
<evidence type="ECO:0000259" key="13">
    <source>
        <dbReference type="Pfam" id="PF00122"/>
    </source>
</evidence>
<dbReference type="GO" id="GO:0055070">
    <property type="term" value="P:copper ion homeostasis"/>
    <property type="evidence" value="ECO:0007669"/>
    <property type="project" value="TreeGrafter"/>
</dbReference>
<dbReference type="Gene3D" id="2.70.150.10">
    <property type="entry name" value="Calcium-transporting ATPase, cytoplasmic transduction domain A"/>
    <property type="match status" value="1"/>
</dbReference>
<dbReference type="GO" id="GO:0016887">
    <property type="term" value="F:ATP hydrolysis activity"/>
    <property type="evidence" value="ECO:0007669"/>
    <property type="project" value="InterPro"/>
</dbReference>
<keyword evidence="4" id="KW-0597">Phosphoprotein</keyword>
<dbReference type="InterPro" id="IPR018303">
    <property type="entry name" value="ATPase_P-typ_P_site"/>
</dbReference>
<dbReference type="SUPFAM" id="SSF55008">
    <property type="entry name" value="HMA, heavy metal-associated domain"/>
    <property type="match status" value="1"/>
</dbReference>
<feature type="transmembrane region" description="Helical" evidence="12">
    <location>
        <begin position="437"/>
        <end position="461"/>
    </location>
</feature>
<dbReference type="InterPro" id="IPR036163">
    <property type="entry name" value="HMA_dom_sf"/>
</dbReference>
<dbReference type="GO" id="GO:0005524">
    <property type="term" value="F:ATP binding"/>
    <property type="evidence" value="ECO:0007669"/>
    <property type="project" value="InterPro"/>
</dbReference>
<feature type="transmembrane region" description="Helical" evidence="12">
    <location>
        <begin position="412"/>
        <end position="431"/>
    </location>
</feature>
<dbReference type="GO" id="GO:0043682">
    <property type="term" value="F:P-type divalent copper transporter activity"/>
    <property type="evidence" value="ECO:0007669"/>
    <property type="project" value="TreeGrafter"/>
</dbReference>
<comment type="subcellular location">
    <subcellularLocation>
        <location evidence="1">Cell membrane</location>
        <topology evidence="1">Multi-pass membrane protein</topology>
    </subcellularLocation>
</comment>
<dbReference type="InterPro" id="IPR023298">
    <property type="entry name" value="ATPase_P-typ_TM_dom_sf"/>
</dbReference>
<evidence type="ECO:0000256" key="5">
    <source>
        <dbReference type="ARBA" id="ARBA00022692"/>
    </source>
</evidence>
<dbReference type="PANTHER" id="PTHR43520">
    <property type="entry name" value="ATP7, ISOFORM B"/>
    <property type="match status" value="1"/>
</dbReference>
<feature type="transmembrane region" description="Helical" evidence="12">
    <location>
        <begin position="164"/>
        <end position="183"/>
    </location>
</feature>
<evidence type="ECO:0000256" key="7">
    <source>
        <dbReference type="ARBA" id="ARBA00022842"/>
    </source>
</evidence>
<evidence type="ECO:0000256" key="3">
    <source>
        <dbReference type="ARBA" id="ARBA00022475"/>
    </source>
</evidence>
<feature type="transmembrane region" description="Helical" evidence="12">
    <location>
        <begin position="231"/>
        <end position="253"/>
    </location>
</feature>
<sequence length="795" mass="87782">MNAQSYKTCIHCGTPFSVAGRRDSEFCCNGCEYVSNLIRKEGFDHYYDLRDRRIAPVAPAAMQPRDYSWLETRAADCEKASPKLAEMVLDLEGISCVGCVWLIEKIFRQHPGSVRIEINTQYGQVRLQWRPGVFRLVDFAREIQQFGYLFGPPGKRPQDESKRLLGRVGVCGAFALNAMLFTLPRYLGMDPEFSLAPLFELLSLLFATLSLLAGGSYFIKRGFLGLMQGVLHIDFPIAVGVLVAWAGSILGWLIADTRFLYFDFVAIFIFLMLAGRWAQERTLERNRHRLLSQNKAPREVHVVNEDLSGEEIKSLDLLKAGERIRTLPGEVVPVLCELESNKAALSLEWINGESAMRTMKQGHWVPSGAQNIGMEPILLKARQSYADSLLSRLLSSQASEQRNPLMEKILRSYIGIVLLLAIVGALLWALVGDEPLTGLQVALSILVVSCPCALGVAYPLAQEWAVLHLRPFGIFVRSAELFGKLGQIRQIVFDKTGTLTLEAPELENPERLERLGSQDRAILREMVKSSLHPVSRALREAFLNLPAEEATVPEDLKTAEEVGMGLLGKSETTGKTWSLGRPGWKTDQAGPASLPDVGCEFRLNGKLVASFSFKEALREDAIESVKALRARCPITILSGDRVDKVRAMARQLNLPESAAIGEQTPDEKAAFMESIGDAKALYVGDGANDALAFSKAAVRGTPATPHGLLQDKADFYFTGRSLSGLLHLFRIQRLRKRAIQMAFVFAVSYNVIVVAVALAARMHPLLAAILMPLSSLATLSIVALVYRKNSGKLQA</sequence>
<dbReference type="RefSeq" id="WP_163961262.1">
    <property type="nucleotide sequence ID" value="NZ_JAAGNX010000001.1"/>
</dbReference>
<name>A0A6B2LXW5_9BACT</name>
<keyword evidence="16" id="KW-1185">Reference proteome</keyword>
<dbReference type="PANTHER" id="PTHR43520:SF5">
    <property type="entry name" value="CATION-TRANSPORTING P-TYPE ATPASE-RELATED"/>
    <property type="match status" value="1"/>
</dbReference>
<dbReference type="EMBL" id="JAAGNX010000001">
    <property type="protein sequence ID" value="NDV60859.1"/>
    <property type="molecule type" value="Genomic_DNA"/>
</dbReference>
<dbReference type="Proteomes" id="UP000478417">
    <property type="component" value="Unassembled WGS sequence"/>
</dbReference>
<dbReference type="InterPro" id="IPR036412">
    <property type="entry name" value="HAD-like_sf"/>
</dbReference>
<dbReference type="Pfam" id="PF00122">
    <property type="entry name" value="E1-E2_ATPase"/>
    <property type="match status" value="1"/>
</dbReference>
<dbReference type="GO" id="GO:0005886">
    <property type="term" value="C:plasma membrane"/>
    <property type="evidence" value="ECO:0007669"/>
    <property type="project" value="UniProtKB-SubCell"/>
</dbReference>
<feature type="domain" description="P-type ATPase A" evidence="13">
    <location>
        <begin position="296"/>
        <end position="394"/>
    </location>
</feature>
<dbReference type="SUPFAM" id="SSF81665">
    <property type="entry name" value="Calcium ATPase, transmembrane domain M"/>
    <property type="match status" value="1"/>
</dbReference>
<evidence type="ECO:0000256" key="11">
    <source>
        <dbReference type="ARBA" id="ARBA00023136"/>
    </source>
</evidence>
<feature type="transmembrane region" description="Helical" evidence="12">
    <location>
        <begin position="259"/>
        <end position="278"/>
    </location>
</feature>
<dbReference type="AlphaFoldDB" id="A0A6B2LXW5"/>
<evidence type="ECO:0000256" key="2">
    <source>
        <dbReference type="ARBA" id="ARBA00022448"/>
    </source>
</evidence>
<keyword evidence="7" id="KW-0460">Magnesium</keyword>
<organism evidence="15 16">
    <name type="scientific">Oceanipulchritudo coccoides</name>
    <dbReference type="NCBI Taxonomy" id="2706888"/>
    <lineage>
        <taxon>Bacteria</taxon>
        <taxon>Pseudomonadati</taxon>
        <taxon>Verrucomicrobiota</taxon>
        <taxon>Opitutia</taxon>
        <taxon>Puniceicoccales</taxon>
        <taxon>Oceanipulchritudinaceae</taxon>
        <taxon>Oceanipulchritudo</taxon>
    </lineage>
</organism>
<dbReference type="InterPro" id="IPR023214">
    <property type="entry name" value="HAD_sf"/>
</dbReference>
<dbReference type="Gene3D" id="1.20.1110.10">
    <property type="entry name" value="Calcium-transporting ATPase, transmembrane domain"/>
    <property type="match status" value="1"/>
</dbReference>
<dbReference type="GO" id="GO:0005507">
    <property type="term" value="F:copper ion binding"/>
    <property type="evidence" value="ECO:0007669"/>
    <property type="project" value="TreeGrafter"/>
</dbReference>
<keyword evidence="11 12" id="KW-0472">Membrane</keyword>
<evidence type="ECO:0000313" key="16">
    <source>
        <dbReference type="Proteomes" id="UP000478417"/>
    </source>
</evidence>
<feature type="transmembrane region" description="Helical" evidence="12">
    <location>
        <begin position="738"/>
        <end position="759"/>
    </location>
</feature>
<keyword evidence="2" id="KW-0813">Transport</keyword>
<comment type="caution">
    <text evidence="15">The sequence shown here is derived from an EMBL/GenBank/DDBJ whole genome shotgun (WGS) entry which is preliminary data.</text>
</comment>
<evidence type="ECO:0000256" key="6">
    <source>
        <dbReference type="ARBA" id="ARBA00022723"/>
    </source>
</evidence>
<keyword evidence="3" id="KW-1003">Cell membrane</keyword>
<keyword evidence="5 12" id="KW-0812">Transmembrane</keyword>
<keyword evidence="9 12" id="KW-1133">Transmembrane helix</keyword>
<dbReference type="InterPro" id="IPR023299">
    <property type="entry name" value="ATPase_P-typ_cyto_dom_N"/>
</dbReference>
<dbReference type="InterPro" id="IPR021993">
    <property type="entry name" value="ATPase-cat-bd"/>
</dbReference>
<dbReference type="NCBIfam" id="TIGR01494">
    <property type="entry name" value="ATPase_P-type"/>
    <property type="match status" value="1"/>
</dbReference>
<evidence type="ECO:0000256" key="9">
    <source>
        <dbReference type="ARBA" id="ARBA00022989"/>
    </source>
</evidence>
<evidence type="ECO:0000256" key="1">
    <source>
        <dbReference type="ARBA" id="ARBA00004651"/>
    </source>
</evidence>
<dbReference type="Pfam" id="PF12156">
    <property type="entry name" value="ATPase-cat_bd"/>
    <property type="match status" value="1"/>
</dbReference>
<evidence type="ECO:0000256" key="10">
    <source>
        <dbReference type="ARBA" id="ARBA00023065"/>
    </source>
</evidence>